<sequence>MKTPPGQPNKARSARALTIYRQATTNPLLGELMSKKNYDQYTGELYPVAVHDFWKPRESDPGMTDWGPSLTRQEFLDECDINTIMAHYEANGVISHVNRAAPQYIDLTTMPPDYQTALGLLAEAETAFMTLPATVRREFNNDPQEFVAFASDPENLPQMRTWGLAPPAPVVESTAPAASAEPNGDPSGPS</sequence>
<dbReference type="Pfam" id="PF09675">
    <property type="entry name" value="Chlamy_scaf"/>
    <property type="match status" value="1"/>
</dbReference>
<reference evidence="2" key="1">
    <citation type="submission" date="2018-12" db="EMBL/GenBank/DDBJ databases">
        <title>Singled stranded DNA viruses identified in blackflies (Austrosimulium ungulatum) sampled in New Zealand.</title>
        <authorList>
            <person name="Kraberger S."/>
            <person name="Fontenele R.S."/>
            <person name="Schmidlin K."/>
            <person name="Walters M."/>
            <person name="Varsani A."/>
        </authorList>
    </citation>
    <scope>NUCLEOTIDE SEQUENCE [LARGE SCALE GENOMIC DNA]</scope>
    <source>
        <strain evidence="2">089</strain>
    </source>
</reference>
<dbReference type="Proteomes" id="UP000324641">
    <property type="component" value="Segment"/>
</dbReference>
<evidence type="ECO:0000313" key="2">
    <source>
        <dbReference type="EMBL" id="QCQ84809.1"/>
    </source>
</evidence>
<protein>
    <submittedName>
        <fullName evidence="2">Internal scaffolding protein</fullName>
    </submittedName>
</protein>
<dbReference type="InterPro" id="IPR014131">
    <property type="entry name" value="Chlamydia_phage_Vp3"/>
</dbReference>
<name>A0A4P8PKA7_9VIRU</name>
<feature type="region of interest" description="Disordered" evidence="1">
    <location>
        <begin position="158"/>
        <end position="190"/>
    </location>
</feature>
<accession>A0A4P8PKA7</accession>
<dbReference type="EMBL" id="MK249171">
    <property type="protein sequence ID" value="QCQ84809.1"/>
    <property type="molecule type" value="Genomic_DNA"/>
</dbReference>
<organism evidence="2">
    <name type="scientific">Blackfly microvirus SF02</name>
    <dbReference type="NCBI Taxonomy" id="2576452"/>
    <lineage>
        <taxon>Viruses</taxon>
        <taxon>Monodnaviria</taxon>
        <taxon>Sangervirae</taxon>
        <taxon>Phixviricota</taxon>
        <taxon>Malgrandaviricetes</taxon>
        <taxon>Petitvirales</taxon>
        <taxon>Microviridae</taxon>
        <taxon>Microvirus</taxon>
    </lineage>
</organism>
<proteinExistence type="predicted"/>
<evidence type="ECO:0000256" key="1">
    <source>
        <dbReference type="SAM" id="MobiDB-lite"/>
    </source>
</evidence>